<feature type="compositionally biased region" description="Low complexity" evidence="1">
    <location>
        <begin position="299"/>
        <end position="316"/>
    </location>
</feature>
<feature type="compositionally biased region" description="Low complexity" evidence="1">
    <location>
        <begin position="183"/>
        <end position="194"/>
    </location>
</feature>
<evidence type="ECO:0000313" key="2">
    <source>
        <dbReference type="EMBL" id="KAJ5146202.1"/>
    </source>
</evidence>
<dbReference type="GeneID" id="81400680"/>
<protein>
    <submittedName>
        <fullName evidence="2">Uncharacterized protein</fullName>
    </submittedName>
</protein>
<name>A0A9W9LBD1_9EURO</name>
<comment type="caution">
    <text evidence="2">The sequence shown here is derived from an EMBL/GenBank/DDBJ whole genome shotgun (WGS) entry which is preliminary data.</text>
</comment>
<dbReference type="AlphaFoldDB" id="A0A9W9LBD1"/>
<accession>A0A9W9LBD1</accession>
<dbReference type="OrthoDB" id="4493237at2759"/>
<sequence>MYEPPTTLSLHRLSRHSLQDRYESDEEAVSESEAGAHDLLSSPIGSHRAGIFDSDLSADDISDRDEHTILAPPTVKRTRPVSSATLKRNSTATFDEDTYVFDPEEQMVLELPDSPPELATSTFLQPPLCIWPKPPLSTSVRSRSVSPSSVFSLEEADIQVAKKITILEPHTRPTVVFINALGPRGKPSRSSSRSRPPHSRSRESSRHRPPPTRADSRLGLRSAETISKSPRPKQTTKQPTAAPSSTHTQTQTQTAEENKDTHPALSATINRVSEIPQVLYIPASPRTIPTQAYHPRAYAQAPAQSQSQAQGQAQGPTPRQRLTKRSTTTPFSPSPLPLILHRYYYSPPNQNPLTQPTHPIRNPKQQLQCNKHARHTLPTSNASHSQETLLVERAFADESAL</sequence>
<dbReference type="Proteomes" id="UP001149079">
    <property type="component" value="Unassembled WGS sequence"/>
</dbReference>
<feature type="region of interest" description="Disordered" evidence="1">
    <location>
        <begin position="178"/>
        <end position="261"/>
    </location>
</feature>
<dbReference type="RefSeq" id="XP_056526676.1">
    <property type="nucleotide sequence ID" value="XM_056661510.1"/>
</dbReference>
<feature type="region of interest" description="Disordered" evidence="1">
    <location>
        <begin position="297"/>
        <end position="338"/>
    </location>
</feature>
<keyword evidence="3" id="KW-1185">Reference proteome</keyword>
<evidence type="ECO:0000256" key="1">
    <source>
        <dbReference type="SAM" id="MobiDB-lite"/>
    </source>
</evidence>
<feature type="region of interest" description="Disordered" evidence="1">
    <location>
        <begin position="1"/>
        <end position="44"/>
    </location>
</feature>
<organism evidence="2 3">
    <name type="scientific">Penicillium bovifimosum</name>
    <dbReference type="NCBI Taxonomy" id="126998"/>
    <lineage>
        <taxon>Eukaryota</taxon>
        <taxon>Fungi</taxon>
        <taxon>Dikarya</taxon>
        <taxon>Ascomycota</taxon>
        <taxon>Pezizomycotina</taxon>
        <taxon>Eurotiomycetes</taxon>
        <taxon>Eurotiomycetidae</taxon>
        <taxon>Eurotiales</taxon>
        <taxon>Aspergillaceae</taxon>
        <taxon>Penicillium</taxon>
    </lineage>
</organism>
<proteinExistence type="predicted"/>
<reference evidence="2" key="1">
    <citation type="submission" date="2022-11" db="EMBL/GenBank/DDBJ databases">
        <authorList>
            <person name="Petersen C."/>
        </authorList>
    </citation>
    <scope>NUCLEOTIDE SEQUENCE</scope>
    <source>
        <strain evidence="2">IBT 22155</strain>
    </source>
</reference>
<reference evidence="2" key="2">
    <citation type="journal article" date="2023" name="IMA Fungus">
        <title>Comparative genomic study of the Penicillium genus elucidates a diverse pangenome and 15 lateral gene transfer events.</title>
        <authorList>
            <person name="Petersen C."/>
            <person name="Sorensen T."/>
            <person name="Nielsen M.R."/>
            <person name="Sondergaard T.E."/>
            <person name="Sorensen J.L."/>
            <person name="Fitzpatrick D.A."/>
            <person name="Frisvad J.C."/>
            <person name="Nielsen K.L."/>
        </authorList>
    </citation>
    <scope>NUCLEOTIDE SEQUENCE</scope>
    <source>
        <strain evidence="2">IBT 22155</strain>
    </source>
</reference>
<gene>
    <name evidence="2" type="ORF">N7515_000766</name>
</gene>
<dbReference type="EMBL" id="JAPQKL010000001">
    <property type="protein sequence ID" value="KAJ5146202.1"/>
    <property type="molecule type" value="Genomic_DNA"/>
</dbReference>
<feature type="compositionally biased region" description="Polar residues" evidence="1">
    <location>
        <begin position="224"/>
        <end position="238"/>
    </location>
</feature>
<feature type="compositionally biased region" description="Low complexity" evidence="1">
    <location>
        <begin position="239"/>
        <end position="255"/>
    </location>
</feature>
<evidence type="ECO:0000313" key="3">
    <source>
        <dbReference type="Proteomes" id="UP001149079"/>
    </source>
</evidence>